<comment type="caution">
    <text evidence="2">The sequence shown here is derived from an EMBL/GenBank/DDBJ whole genome shotgun (WGS) entry which is preliminary data.</text>
</comment>
<accession>A0A4Y9FBI3</accession>
<dbReference type="InterPro" id="IPR021124">
    <property type="entry name" value="CRISPR-assoc_prot_Cas5"/>
</dbReference>
<dbReference type="CDD" id="cd09756">
    <property type="entry name" value="Cas5_I-E"/>
    <property type="match status" value="1"/>
</dbReference>
<dbReference type="GO" id="GO:0043571">
    <property type="term" value="P:maintenance of CRISPR repeat elements"/>
    <property type="evidence" value="ECO:0007669"/>
    <property type="project" value="InterPro"/>
</dbReference>
<dbReference type="AlphaFoldDB" id="A0A4Y9FBI3"/>
<dbReference type="InterPro" id="IPR010147">
    <property type="entry name" value="CRISPR-assoc_prot_CasD"/>
</dbReference>
<proteinExistence type="predicted"/>
<dbReference type="GO" id="GO:0003723">
    <property type="term" value="F:RNA binding"/>
    <property type="evidence" value="ECO:0007669"/>
    <property type="project" value="InterPro"/>
</dbReference>
<dbReference type="Gene3D" id="3.30.70.2660">
    <property type="match status" value="1"/>
</dbReference>
<dbReference type="NCBIfam" id="TIGR02593">
    <property type="entry name" value="CRISPR_cas5"/>
    <property type="match status" value="1"/>
</dbReference>
<name>A0A4Y9FBI3_9DEIN</name>
<evidence type="ECO:0000313" key="3">
    <source>
        <dbReference type="Proteomes" id="UP000297668"/>
    </source>
</evidence>
<dbReference type="NCBIfam" id="TIGR01868">
    <property type="entry name" value="casD_Cas5e"/>
    <property type="match status" value="1"/>
</dbReference>
<sequence length="256" mass="28880">MATLLLRLQGPMQSWGTRSRFDHRDTWPYPTKSGVLGLLAAALGRDREEDISDLAALRMGVRVDQKGVLRVDYQTAQFVYKAEGYVAVNTQKEKEWLQEIIPHIPIRIDPKNSTVVSQRFYLSDAAFLVGLEGPKSLLEAAHRALKDPRYVLYLGRKGYVPSPPPYLEDGLREEPLEEALRAYPFLGKGKEGKDPRPEEGFLLVLEAEEGRLVYDQPVAPFAQRRFGARYVREEVLPKEAVPLPKEGDHVDQQAGA</sequence>
<keyword evidence="1" id="KW-0051">Antiviral defense</keyword>
<dbReference type="GO" id="GO:0051607">
    <property type="term" value="P:defense response to virus"/>
    <property type="evidence" value="ECO:0007669"/>
    <property type="project" value="UniProtKB-KW"/>
</dbReference>
<evidence type="ECO:0000256" key="1">
    <source>
        <dbReference type="ARBA" id="ARBA00023118"/>
    </source>
</evidence>
<organism evidence="2 3">
    <name type="scientific">Thermus tengchongensis</name>
    <dbReference type="NCBI Taxonomy" id="1214928"/>
    <lineage>
        <taxon>Bacteria</taxon>
        <taxon>Thermotogati</taxon>
        <taxon>Deinococcota</taxon>
        <taxon>Deinococci</taxon>
        <taxon>Thermales</taxon>
        <taxon>Thermaceae</taxon>
        <taxon>Thermus</taxon>
    </lineage>
</organism>
<dbReference type="Proteomes" id="UP000297668">
    <property type="component" value="Unassembled WGS sequence"/>
</dbReference>
<evidence type="ECO:0000313" key="2">
    <source>
        <dbReference type="EMBL" id="TFU26517.1"/>
    </source>
</evidence>
<dbReference type="Pfam" id="PF09704">
    <property type="entry name" value="Cas_Cas5d"/>
    <property type="match status" value="1"/>
</dbReference>
<gene>
    <name evidence="2" type="primary">cas5e</name>
    <name evidence="2" type="ORF">E0687_05770</name>
</gene>
<protein>
    <submittedName>
        <fullName evidence="2">Type I-E CRISPR-associated protein Cas5/CasD</fullName>
    </submittedName>
</protein>
<dbReference type="InterPro" id="IPR013422">
    <property type="entry name" value="CRISPR-assoc_prot_Cas5_N"/>
</dbReference>
<reference evidence="2 3" key="1">
    <citation type="submission" date="2019-03" db="EMBL/GenBank/DDBJ databases">
        <title>Thermus tengchongensis species for the arsenic transformation mechanism.</title>
        <authorList>
            <person name="Yuan G.C."/>
        </authorList>
    </citation>
    <scope>NUCLEOTIDE SEQUENCE [LARGE SCALE GENOMIC DNA]</scope>
    <source>
        <strain evidence="2 3">15W</strain>
    </source>
</reference>
<dbReference type="EMBL" id="SJZF01000008">
    <property type="protein sequence ID" value="TFU26517.1"/>
    <property type="molecule type" value="Genomic_DNA"/>
</dbReference>
<dbReference type="RefSeq" id="WP_135260081.1">
    <property type="nucleotide sequence ID" value="NZ_SJZF01000008.1"/>
</dbReference>